<feature type="binding site" description="axial binding residue" evidence="13">
    <location>
        <position position="450"/>
    </location>
    <ligand>
        <name>heme</name>
        <dbReference type="ChEBI" id="CHEBI:30413"/>
    </ligand>
    <ligandPart>
        <name>Fe</name>
        <dbReference type="ChEBI" id="CHEBI:18248"/>
    </ligandPart>
</feature>
<dbReference type="Proteomes" id="UP000694562">
    <property type="component" value="Unplaced"/>
</dbReference>
<comment type="subcellular location">
    <subcellularLocation>
        <location evidence="3">Endoplasmic reticulum membrane</location>
    </subcellularLocation>
    <subcellularLocation>
        <location evidence="2">Microsome membrane</location>
    </subcellularLocation>
</comment>
<name>A0A8C4VCH9_FALTI</name>
<dbReference type="GO" id="GO:0006082">
    <property type="term" value="P:organic acid metabolic process"/>
    <property type="evidence" value="ECO:0007669"/>
    <property type="project" value="TreeGrafter"/>
</dbReference>
<keyword evidence="7" id="KW-0256">Endoplasmic reticulum</keyword>
<sequence length="504" mass="57760">MSSSAKMELQFWPDLVSLLTKLNGWTLLVVLVMFLLIIDFVKKRRPRNFPPGPQVFPLVGTLVDLKQPLHLALQKLTGRYGNIFSVQFGSLTFVVVSGYQMVREALVHQAEIFADRPNIPLLQEIFRGFGLISSNGHIWRQQRKFALATLKSISVSFEEKVQEESRYLVETIEEEKGQPFDPHYKINSAVSNIICSITFGNRFDYHDNRFQELLHSLAETLLLIGSFWGQLYNAFPLVMRWLPGPFRKIFRHWEKLQYFVKGVITKHKEDLDQSEAGDYIDCYLKEIEKFKDDTSSYFHEENLLCSTLDLFLTGTETTATAIRWALLYMAVYPHIQEKVQLEIDTVIGQSRQPMMADKENMPYTSAVLSEVLRVGNVVPLGVPRMSTSDTTLAGFHLPKGTTLMTSLTSIMFDKNVWETPDTFNPEHFLENGQYRRREAFLPFSAGKRACPGEQLARTELFIFFTALLQKFTFQAPAAATLTFAFTLSLTRCPKPFQICALPRD</sequence>
<dbReference type="PANTHER" id="PTHR24300">
    <property type="entry name" value="CYTOCHROME P450 508A4-RELATED"/>
    <property type="match status" value="1"/>
</dbReference>
<dbReference type="Ensembl" id="ENSFTIT00000025067.1">
    <property type="protein sequence ID" value="ENSFTIP00000024053.1"/>
    <property type="gene ID" value="ENSFTIG00000015397.1"/>
</dbReference>
<evidence type="ECO:0000256" key="3">
    <source>
        <dbReference type="ARBA" id="ARBA00004586"/>
    </source>
</evidence>
<evidence type="ECO:0000256" key="6">
    <source>
        <dbReference type="ARBA" id="ARBA00022723"/>
    </source>
</evidence>
<dbReference type="InterPro" id="IPR008071">
    <property type="entry name" value="Cyt_P450_E_grp-I_CYP2J-like"/>
</dbReference>
<dbReference type="InterPro" id="IPR017972">
    <property type="entry name" value="Cyt_P450_CS"/>
</dbReference>
<keyword evidence="10 13" id="KW-0408">Iron</keyword>
<evidence type="ECO:0000256" key="8">
    <source>
        <dbReference type="ARBA" id="ARBA00022848"/>
    </source>
</evidence>
<evidence type="ECO:0000256" key="10">
    <source>
        <dbReference type="ARBA" id="ARBA00023004"/>
    </source>
</evidence>
<dbReference type="InterPro" id="IPR002401">
    <property type="entry name" value="Cyt_P450_E_grp-I"/>
</dbReference>
<evidence type="ECO:0000256" key="14">
    <source>
        <dbReference type="RuleBase" id="RU000461"/>
    </source>
</evidence>
<organism evidence="16 17">
    <name type="scientific">Falco tinnunculus</name>
    <name type="common">Common kestrel</name>
    <dbReference type="NCBI Taxonomy" id="100819"/>
    <lineage>
        <taxon>Eukaryota</taxon>
        <taxon>Metazoa</taxon>
        <taxon>Chordata</taxon>
        <taxon>Craniata</taxon>
        <taxon>Vertebrata</taxon>
        <taxon>Euteleostomi</taxon>
        <taxon>Archelosauria</taxon>
        <taxon>Archosauria</taxon>
        <taxon>Dinosauria</taxon>
        <taxon>Saurischia</taxon>
        <taxon>Theropoda</taxon>
        <taxon>Coelurosauria</taxon>
        <taxon>Aves</taxon>
        <taxon>Neognathae</taxon>
        <taxon>Neoaves</taxon>
        <taxon>Telluraves</taxon>
        <taxon>Australaves</taxon>
        <taxon>Falconiformes</taxon>
        <taxon>Falconidae</taxon>
        <taxon>Falco</taxon>
    </lineage>
</organism>
<keyword evidence="17" id="KW-1185">Reference proteome</keyword>
<dbReference type="InterPro" id="IPR036396">
    <property type="entry name" value="Cyt_P450_sf"/>
</dbReference>
<dbReference type="GO" id="GO:0020037">
    <property type="term" value="F:heme binding"/>
    <property type="evidence" value="ECO:0007669"/>
    <property type="project" value="InterPro"/>
</dbReference>
<dbReference type="PRINTS" id="PR01688">
    <property type="entry name" value="EP450ICYP2J"/>
</dbReference>
<dbReference type="PANTHER" id="PTHR24300:SF177">
    <property type="entry name" value="CYTOCHROME P450 2J2"/>
    <property type="match status" value="1"/>
</dbReference>
<keyword evidence="5 13" id="KW-0349">Heme</keyword>
<feature type="transmembrane region" description="Helical" evidence="15">
    <location>
        <begin position="22"/>
        <end position="41"/>
    </location>
</feature>
<keyword evidence="15" id="KW-1133">Transmembrane helix</keyword>
<dbReference type="GO" id="GO:0005789">
    <property type="term" value="C:endoplasmic reticulum membrane"/>
    <property type="evidence" value="ECO:0007669"/>
    <property type="project" value="UniProtKB-SubCell"/>
</dbReference>
<dbReference type="PRINTS" id="PR00385">
    <property type="entry name" value="P450"/>
</dbReference>
<dbReference type="Gene3D" id="1.10.630.10">
    <property type="entry name" value="Cytochrome P450"/>
    <property type="match status" value="1"/>
</dbReference>
<dbReference type="AlphaFoldDB" id="A0A8C4VCH9"/>
<dbReference type="Pfam" id="PF00067">
    <property type="entry name" value="p450"/>
    <property type="match status" value="1"/>
</dbReference>
<keyword evidence="11 14" id="KW-0503">Monooxygenase</keyword>
<evidence type="ECO:0000256" key="2">
    <source>
        <dbReference type="ARBA" id="ARBA00004524"/>
    </source>
</evidence>
<dbReference type="GO" id="GO:0006805">
    <property type="term" value="P:xenobiotic metabolic process"/>
    <property type="evidence" value="ECO:0007669"/>
    <property type="project" value="TreeGrafter"/>
</dbReference>
<keyword evidence="8" id="KW-0492">Microsome</keyword>
<dbReference type="FunFam" id="1.10.630.10:FF:000004">
    <property type="entry name" value="cytochrome P450 2D15 isoform X1"/>
    <property type="match status" value="1"/>
</dbReference>
<comment type="cofactor">
    <cofactor evidence="1 13">
        <name>heme</name>
        <dbReference type="ChEBI" id="CHEBI:30413"/>
    </cofactor>
</comment>
<evidence type="ECO:0000313" key="17">
    <source>
        <dbReference type="Proteomes" id="UP000694562"/>
    </source>
</evidence>
<evidence type="ECO:0000256" key="15">
    <source>
        <dbReference type="SAM" id="Phobius"/>
    </source>
</evidence>
<evidence type="ECO:0000256" key="5">
    <source>
        <dbReference type="ARBA" id="ARBA00022617"/>
    </source>
</evidence>
<evidence type="ECO:0000256" key="11">
    <source>
        <dbReference type="ARBA" id="ARBA00023033"/>
    </source>
</evidence>
<evidence type="ECO:0000256" key="1">
    <source>
        <dbReference type="ARBA" id="ARBA00001971"/>
    </source>
</evidence>
<keyword evidence="6 13" id="KW-0479">Metal-binding</keyword>
<dbReference type="InterPro" id="IPR050182">
    <property type="entry name" value="Cytochrome_P450_fam2"/>
</dbReference>
<evidence type="ECO:0008006" key="18">
    <source>
        <dbReference type="Google" id="ProtNLM"/>
    </source>
</evidence>
<dbReference type="OMA" id="VAMIVKE"/>
<proteinExistence type="inferred from homology"/>
<comment type="similarity">
    <text evidence="4 14">Belongs to the cytochrome P450 family.</text>
</comment>
<dbReference type="OrthoDB" id="2789670at2759"/>
<reference evidence="16" key="1">
    <citation type="submission" date="2025-08" db="UniProtKB">
        <authorList>
            <consortium name="Ensembl"/>
        </authorList>
    </citation>
    <scope>IDENTIFICATION</scope>
</reference>
<keyword evidence="12 15" id="KW-0472">Membrane</keyword>
<keyword evidence="9 14" id="KW-0560">Oxidoreductase</keyword>
<evidence type="ECO:0000256" key="13">
    <source>
        <dbReference type="PIRSR" id="PIRSR602401-1"/>
    </source>
</evidence>
<dbReference type="GO" id="GO:0016712">
    <property type="term" value="F:oxidoreductase activity, acting on paired donors, with incorporation or reduction of molecular oxygen, reduced flavin or flavoprotein as one donor, and incorporation of one atom of oxygen"/>
    <property type="evidence" value="ECO:0007669"/>
    <property type="project" value="InterPro"/>
</dbReference>
<evidence type="ECO:0000256" key="9">
    <source>
        <dbReference type="ARBA" id="ARBA00023002"/>
    </source>
</evidence>
<accession>A0A8C4VCH9</accession>
<evidence type="ECO:0000256" key="12">
    <source>
        <dbReference type="ARBA" id="ARBA00023136"/>
    </source>
</evidence>
<protein>
    <recommendedName>
        <fullName evidence="18">Cytochrome P450 subfamily 2 J19</fullName>
    </recommendedName>
</protein>
<dbReference type="PROSITE" id="PS00086">
    <property type="entry name" value="CYTOCHROME_P450"/>
    <property type="match status" value="1"/>
</dbReference>
<evidence type="ECO:0000313" key="16">
    <source>
        <dbReference type="Ensembl" id="ENSFTIP00000024053.1"/>
    </source>
</evidence>
<keyword evidence="15" id="KW-0812">Transmembrane</keyword>
<dbReference type="InterPro" id="IPR001128">
    <property type="entry name" value="Cyt_P450"/>
</dbReference>
<evidence type="ECO:0000256" key="4">
    <source>
        <dbReference type="ARBA" id="ARBA00010617"/>
    </source>
</evidence>
<dbReference type="SUPFAM" id="SSF48264">
    <property type="entry name" value="Cytochrome P450"/>
    <property type="match status" value="1"/>
</dbReference>
<reference evidence="16" key="2">
    <citation type="submission" date="2025-09" db="UniProtKB">
        <authorList>
            <consortium name="Ensembl"/>
        </authorList>
    </citation>
    <scope>IDENTIFICATION</scope>
</reference>
<dbReference type="GO" id="GO:0005506">
    <property type="term" value="F:iron ion binding"/>
    <property type="evidence" value="ECO:0007669"/>
    <property type="project" value="InterPro"/>
</dbReference>
<dbReference type="PRINTS" id="PR00463">
    <property type="entry name" value="EP450I"/>
</dbReference>
<evidence type="ECO:0000256" key="7">
    <source>
        <dbReference type="ARBA" id="ARBA00022824"/>
    </source>
</evidence>